<organism evidence="1 2">
    <name type="scientific">Ensete ventricosum</name>
    <name type="common">Abyssinian banana</name>
    <name type="synonym">Musa ensete</name>
    <dbReference type="NCBI Taxonomy" id="4639"/>
    <lineage>
        <taxon>Eukaryota</taxon>
        <taxon>Viridiplantae</taxon>
        <taxon>Streptophyta</taxon>
        <taxon>Embryophyta</taxon>
        <taxon>Tracheophyta</taxon>
        <taxon>Spermatophyta</taxon>
        <taxon>Magnoliopsida</taxon>
        <taxon>Liliopsida</taxon>
        <taxon>Zingiberales</taxon>
        <taxon>Musaceae</taxon>
        <taxon>Ensete</taxon>
    </lineage>
</organism>
<evidence type="ECO:0000313" key="1">
    <source>
        <dbReference type="EMBL" id="RRT46039.1"/>
    </source>
</evidence>
<reference evidence="1 2" key="1">
    <citation type="journal article" date="2014" name="Agronomy (Basel)">
        <title>A Draft Genome Sequence for Ensete ventricosum, the Drought-Tolerant Tree Against Hunger.</title>
        <authorList>
            <person name="Harrison J."/>
            <person name="Moore K.A."/>
            <person name="Paszkiewicz K."/>
            <person name="Jones T."/>
            <person name="Grant M."/>
            <person name="Ambacheew D."/>
            <person name="Muzemil S."/>
            <person name="Studholme D.J."/>
        </authorList>
    </citation>
    <scope>NUCLEOTIDE SEQUENCE [LARGE SCALE GENOMIC DNA]</scope>
</reference>
<accession>A0A426Y2P3</accession>
<sequence length="91" mass="9379">MSHRENTGDGKGSNVLLWKGSRRNIVTLLVAKEAIVVGISSRLRKRKAKVGAAGAEGSSGVPNARTMAVGSCGCSKGLEMVAPVEEEGGLE</sequence>
<dbReference type="Proteomes" id="UP000287651">
    <property type="component" value="Unassembled WGS sequence"/>
</dbReference>
<proteinExistence type="predicted"/>
<dbReference type="AlphaFoldDB" id="A0A426Y2P3"/>
<comment type="caution">
    <text evidence="1">The sequence shown here is derived from an EMBL/GenBank/DDBJ whole genome shotgun (WGS) entry which is preliminary data.</text>
</comment>
<evidence type="ECO:0000313" key="2">
    <source>
        <dbReference type="Proteomes" id="UP000287651"/>
    </source>
</evidence>
<name>A0A426Y2P3_ENSVE</name>
<protein>
    <submittedName>
        <fullName evidence="1">Uncharacterized protein</fullName>
    </submittedName>
</protein>
<dbReference type="EMBL" id="AMZH03015450">
    <property type="protein sequence ID" value="RRT46039.1"/>
    <property type="molecule type" value="Genomic_DNA"/>
</dbReference>
<gene>
    <name evidence="1" type="ORF">B296_00027211</name>
</gene>